<name>A0A498HPS9_MALDO</name>
<comment type="caution">
    <text evidence="1">The sequence shown here is derived from an EMBL/GenBank/DDBJ whole genome shotgun (WGS) entry which is preliminary data.</text>
</comment>
<reference evidence="1 2" key="1">
    <citation type="submission" date="2018-10" db="EMBL/GenBank/DDBJ databases">
        <title>A high-quality apple genome assembly.</title>
        <authorList>
            <person name="Hu J."/>
        </authorList>
    </citation>
    <scope>NUCLEOTIDE SEQUENCE [LARGE SCALE GENOMIC DNA]</scope>
    <source>
        <strain evidence="2">cv. HFTH1</strain>
        <tissue evidence="1">Young leaf</tissue>
    </source>
</reference>
<dbReference type="Proteomes" id="UP000290289">
    <property type="component" value="Chromosome 16"/>
</dbReference>
<accession>A0A498HPS9</accession>
<organism evidence="1 2">
    <name type="scientific">Malus domestica</name>
    <name type="common">Apple</name>
    <name type="synonym">Pyrus malus</name>
    <dbReference type="NCBI Taxonomy" id="3750"/>
    <lineage>
        <taxon>Eukaryota</taxon>
        <taxon>Viridiplantae</taxon>
        <taxon>Streptophyta</taxon>
        <taxon>Embryophyta</taxon>
        <taxon>Tracheophyta</taxon>
        <taxon>Spermatophyta</taxon>
        <taxon>Magnoliopsida</taxon>
        <taxon>eudicotyledons</taxon>
        <taxon>Gunneridae</taxon>
        <taxon>Pentapetalae</taxon>
        <taxon>rosids</taxon>
        <taxon>fabids</taxon>
        <taxon>Rosales</taxon>
        <taxon>Rosaceae</taxon>
        <taxon>Amygdaloideae</taxon>
        <taxon>Maleae</taxon>
        <taxon>Malus</taxon>
    </lineage>
</organism>
<evidence type="ECO:0000313" key="1">
    <source>
        <dbReference type="EMBL" id="RXH70873.1"/>
    </source>
</evidence>
<protein>
    <submittedName>
        <fullName evidence="1">Uncharacterized protein</fullName>
    </submittedName>
</protein>
<proteinExistence type="predicted"/>
<dbReference type="AlphaFoldDB" id="A0A498HPS9"/>
<evidence type="ECO:0000313" key="2">
    <source>
        <dbReference type="Proteomes" id="UP000290289"/>
    </source>
</evidence>
<gene>
    <name evidence="1" type="ORF">DVH24_015495</name>
</gene>
<sequence>MCVRMTFELLVDLELAKYIAKMLDLWENEDLKAFLIFPKEINQPQIWGARQIRCFPSPDGFFPSLCH</sequence>
<keyword evidence="2" id="KW-1185">Reference proteome</keyword>
<dbReference type="EMBL" id="RDQH01000342">
    <property type="protein sequence ID" value="RXH70873.1"/>
    <property type="molecule type" value="Genomic_DNA"/>
</dbReference>